<dbReference type="Pfam" id="PF20611">
    <property type="entry name" value="DUF6801"/>
    <property type="match status" value="1"/>
</dbReference>
<dbReference type="NCBIfam" id="NF012200">
    <property type="entry name" value="choice_anch_D"/>
    <property type="match status" value="2"/>
</dbReference>
<keyword evidence="5" id="KW-0966">Cell projection</keyword>
<evidence type="ECO:0000256" key="2">
    <source>
        <dbReference type="ARBA" id="ARBA00004496"/>
    </source>
</evidence>
<keyword evidence="3" id="KW-0963">Cytoplasm</keyword>
<evidence type="ECO:0000256" key="5">
    <source>
        <dbReference type="ARBA" id="ARBA00023273"/>
    </source>
</evidence>
<dbReference type="InterPro" id="IPR046542">
    <property type="entry name" value="DUF6801"/>
</dbReference>
<dbReference type="Proteomes" id="UP000298049">
    <property type="component" value="Chromosome"/>
</dbReference>
<dbReference type="RefSeq" id="WP_136549498.1">
    <property type="nucleotide sequence ID" value="NZ_CP031093.1"/>
</dbReference>
<dbReference type="InterPro" id="IPR053879">
    <property type="entry name" value="HYDIN_VesB_CFA65-like_Ig"/>
</dbReference>
<feature type="domain" description="DUF6801" evidence="7">
    <location>
        <begin position="39"/>
        <end position="199"/>
    </location>
</feature>
<keyword evidence="10" id="KW-1185">Reference proteome</keyword>
<feature type="signal peptide" evidence="6">
    <location>
        <begin position="1"/>
        <end position="31"/>
    </location>
</feature>
<evidence type="ECO:0000313" key="10">
    <source>
        <dbReference type="Proteomes" id="UP000298049"/>
    </source>
</evidence>
<dbReference type="EMBL" id="CP031093">
    <property type="protein sequence ID" value="QCF26793.1"/>
    <property type="molecule type" value="Genomic_DNA"/>
</dbReference>
<evidence type="ECO:0000313" key="9">
    <source>
        <dbReference type="EMBL" id="QCF26793.1"/>
    </source>
</evidence>
<evidence type="ECO:0000256" key="3">
    <source>
        <dbReference type="ARBA" id="ARBA00022490"/>
    </source>
</evidence>
<evidence type="ECO:0000259" key="7">
    <source>
        <dbReference type="Pfam" id="PF20611"/>
    </source>
</evidence>
<evidence type="ECO:0000256" key="4">
    <source>
        <dbReference type="ARBA" id="ARBA00023069"/>
    </source>
</evidence>
<dbReference type="GO" id="GO:0005737">
    <property type="term" value="C:cytoplasm"/>
    <property type="evidence" value="ECO:0007669"/>
    <property type="project" value="UniProtKB-SubCell"/>
</dbReference>
<feature type="chain" id="PRO_5020351231" evidence="6">
    <location>
        <begin position="32"/>
        <end position="604"/>
    </location>
</feature>
<proteinExistence type="predicted"/>
<keyword evidence="6" id="KW-0732">Signal</keyword>
<evidence type="ECO:0000256" key="1">
    <source>
        <dbReference type="ARBA" id="ARBA00004138"/>
    </source>
</evidence>
<accession>A0A4P7XJ59</accession>
<dbReference type="Pfam" id="PF22544">
    <property type="entry name" value="HYDIN_VesB_CFA65-like_Ig"/>
    <property type="match status" value="2"/>
</dbReference>
<feature type="domain" description="HYDIN/VesB/CFA65-like Ig-like" evidence="8">
    <location>
        <begin position="324"/>
        <end position="418"/>
    </location>
</feature>
<reference evidence="9 10" key="1">
    <citation type="submission" date="2018-07" db="EMBL/GenBank/DDBJ databases">
        <title>Marsedoiliclastica nanhaica gen. nov. sp. nov., a novel marine hydrocarbonoclastic bacterium isolated from an in-situ enriched hydrocarbon-degrading consortium in deep-sea sediment.</title>
        <authorList>
            <person name="Dong C."/>
            <person name="Ma T."/>
            <person name="Liu R."/>
            <person name="Shao Z."/>
        </authorList>
    </citation>
    <scope>NUCLEOTIDE SEQUENCE [LARGE SCALE GENOMIC DNA]</scope>
    <source>
        <strain evidence="10">soil36-7</strain>
    </source>
</reference>
<evidence type="ECO:0000259" key="8">
    <source>
        <dbReference type="Pfam" id="PF22544"/>
    </source>
</evidence>
<dbReference type="KEGG" id="hmi:soil367_13105"/>
<comment type="subcellular location">
    <subcellularLocation>
        <location evidence="1">Cell projection</location>
        <location evidence="1">Cilium</location>
    </subcellularLocation>
    <subcellularLocation>
        <location evidence="2">Cytoplasm</location>
    </subcellularLocation>
</comment>
<dbReference type="Gene3D" id="2.60.40.10">
    <property type="entry name" value="Immunoglobulins"/>
    <property type="match status" value="2"/>
</dbReference>
<dbReference type="InterPro" id="IPR013783">
    <property type="entry name" value="Ig-like_fold"/>
</dbReference>
<keyword evidence="4" id="KW-0969">Cilium</keyword>
<evidence type="ECO:0000256" key="6">
    <source>
        <dbReference type="SAM" id="SignalP"/>
    </source>
</evidence>
<gene>
    <name evidence="9" type="ORF">soil367_13105</name>
</gene>
<name>A0A4P7XJ59_9ALTE</name>
<protein>
    <submittedName>
        <fullName evidence="9">Choice-of-anchor D domain</fullName>
    </submittedName>
</protein>
<feature type="domain" description="HYDIN/VesB/CFA65-like Ig-like" evidence="8">
    <location>
        <begin position="214"/>
        <end position="301"/>
    </location>
</feature>
<organism evidence="9 10">
    <name type="scientific">Hydrocarboniclastica marina</name>
    <dbReference type="NCBI Taxonomy" id="2259620"/>
    <lineage>
        <taxon>Bacteria</taxon>
        <taxon>Pseudomonadati</taxon>
        <taxon>Pseudomonadota</taxon>
        <taxon>Gammaproteobacteria</taxon>
        <taxon>Alteromonadales</taxon>
        <taxon>Alteromonadaceae</taxon>
        <taxon>Hydrocarboniclastica</taxon>
    </lineage>
</organism>
<dbReference type="OrthoDB" id="6056921at2"/>
<dbReference type="AlphaFoldDB" id="A0A4P7XJ59"/>
<sequence>MNLIKHALNLNSLRSALAATVLLAASGTASAVPVSLELDFTCPFPLIGDQAVVADISSDMPVVVGVGEPVGPFDIDVTATVAEGAKIGLGLVGAVLVEGTAEADVVIETPGVDLPLSVSLDIPPTEVPVEVPGSFDVPAFGTQPPIHFDDEHVGTATVRVVGLTLGIIARTADGSIAPAPIGEFTSVCALNPGQDNALHSFEIGYDGPDEPQNISVDPQSVDFGNVQAGLTESAVVTVYNDGDLPLGINGFGISGDDASAFSQSSDCSVVGPGESCLVNITYFPTDEGVQSARLMIESDDPDAGLTEVPLGGNSVVIPEPEIVVESVTDFGQVELGSLVTQDLSVGNAGIGSLFIDEIDIVDDEVGAFTFSHNCTVVEQDATCVVTVMFAPPMMGDFEATLSIASNDAASPTEVTLRGSTPTIRPVVFVLEFEGTTTIAASESTLNLRGYIDSDTDLTMGMLKGDLILNDTQAVIPVSHLFRNLKGTAEVVFEPVGETEGTLQGEVLAFASSLYIKLPRITVTLFGFPIRVGGGDDCRTMDPVTISMQSPEGEPFEIDGGGFVAGEYAVPPFQNCGPLTSVINGSMVGKGNTMELGLIPILAPI</sequence>